<keyword evidence="1" id="KW-0614">Plasmid</keyword>
<accession>A0A089QFA9</accession>
<geneLocation type="plasmid" evidence="1 2">
    <name>pMP1046B</name>
</geneLocation>
<dbReference type="EMBL" id="CP007648">
    <property type="protein sequence ID" value="AIR11739.1"/>
    <property type="molecule type" value="Genomic_DNA"/>
</dbReference>
<evidence type="ECO:0000313" key="1">
    <source>
        <dbReference type="EMBL" id="AIR11739.1"/>
    </source>
</evidence>
<reference evidence="1 2" key="1">
    <citation type="journal article" date="2014" name="BMC Genomics">
        <title>Unusual genome complexity in Lactobacillus salivarius JCM1046.</title>
        <authorList>
            <person name="Raftis E.J."/>
            <person name="Forde B.M."/>
            <person name="Claesson M.J."/>
            <person name="O'Toole P.W."/>
        </authorList>
    </citation>
    <scope>NUCLEOTIDE SEQUENCE [LARGE SCALE GENOMIC DNA]</scope>
    <source>
        <strain evidence="1 2">JCM1046</strain>
        <plasmid evidence="1 2">pMP1046B</plasmid>
    </source>
</reference>
<name>A0A089QFA9_9LACO</name>
<dbReference type="KEGG" id="lsj:LSJ_3123c"/>
<sequence>MEGVVYDTAIPTDELDEVWLGEGMYDEVFVSVDTSINSTNEKPTGWQLKTIMDAKFNGSLEAGSIDGGGHKVVKLQCYRREYKAVDSDWTLIAQWDYDQDYNTYTITDRFIQNGKTYQYAIVPLSKDIQGDKVMSEPIAAVFKGNFISDLQHNYAMNLNFRFGDLRYNKNTSIQTTLSGQFPIVTQGAQNYRSGTATFLPLTKQQELGLRNSLDTKEELRNRNQIIEFLNNGKIKVIRRDDGDIMAVATNDINLQPLSDSFDELSNVTFSFTEVGKLDYNTMEKSGLIATAGLSNFTYDEHGEIIFDDTNLIKDVNKSRNAQKVLNDI</sequence>
<organism evidence="1 2">
    <name type="scientific">Ligilactobacillus salivarius</name>
    <dbReference type="NCBI Taxonomy" id="1624"/>
    <lineage>
        <taxon>Bacteria</taxon>
        <taxon>Bacillati</taxon>
        <taxon>Bacillota</taxon>
        <taxon>Bacilli</taxon>
        <taxon>Lactobacillales</taxon>
        <taxon>Lactobacillaceae</taxon>
        <taxon>Ligilactobacillus</taxon>
    </lineage>
</organism>
<gene>
    <name evidence="1" type="ORF">LSJ_3123c</name>
</gene>
<dbReference type="AlphaFoldDB" id="A0A089QFA9"/>
<evidence type="ECO:0000313" key="2">
    <source>
        <dbReference type="Proteomes" id="UP000029488"/>
    </source>
</evidence>
<dbReference type="Proteomes" id="UP000029488">
    <property type="component" value="Plasmid pMP1046B"/>
</dbReference>
<protein>
    <submittedName>
        <fullName evidence="1">Uncharacterized protein</fullName>
    </submittedName>
</protein>
<proteinExistence type="predicted"/>